<comment type="caution">
    <text evidence="1">The sequence shown here is derived from an EMBL/GenBank/DDBJ whole genome shotgun (WGS) entry which is preliminary data.</text>
</comment>
<gene>
    <name evidence="1" type="ORF">EVOR1521_LOCUS11110</name>
</gene>
<accession>A0AA36IDG6</accession>
<feature type="non-terminal residue" evidence="1">
    <location>
        <position position="1"/>
    </location>
</feature>
<name>A0AA36IDG6_9DINO</name>
<organism evidence="1 2">
    <name type="scientific">Effrenium voratum</name>
    <dbReference type="NCBI Taxonomy" id="2562239"/>
    <lineage>
        <taxon>Eukaryota</taxon>
        <taxon>Sar</taxon>
        <taxon>Alveolata</taxon>
        <taxon>Dinophyceae</taxon>
        <taxon>Suessiales</taxon>
        <taxon>Symbiodiniaceae</taxon>
        <taxon>Effrenium</taxon>
    </lineage>
</organism>
<dbReference type="AlphaFoldDB" id="A0AA36IDG6"/>
<reference evidence="1" key="1">
    <citation type="submission" date="2023-08" db="EMBL/GenBank/DDBJ databases">
        <authorList>
            <person name="Chen Y."/>
            <person name="Shah S."/>
            <person name="Dougan E. K."/>
            <person name="Thang M."/>
            <person name="Chan C."/>
        </authorList>
    </citation>
    <scope>NUCLEOTIDE SEQUENCE</scope>
</reference>
<sequence length="56" mass="6411">VLPTTVWDHRSGARFLVGGLAASSDLQELRKHNVRLVIVCLDHMPRHQLDKNIQRI</sequence>
<keyword evidence="2" id="KW-1185">Reference proteome</keyword>
<dbReference type="Proteomes" id="UP001178507">
    <property type="component" value="Unassembled WGS sequence"/>
</dbReference>
<evidence type="ECO:0000313" key="1">
    <source>
        <dbReference type="EMBL" id="CAJ1384199.1"/>
    </source>
</evidence>
<protein>
    <submittedName>
        <fullName evidence="1">Uncharacterized protein</fullName>
    </submittedName>
</protein>
<dbReference type="EMBL" id="CAUJNA010001094">
    <property type="protein sequence ID" value="CAJ1384199.1"/>
    <property type="molecule type" value="Genomic_DNA"/>
</dbReference>
<proteinExistence type="predicted"/>
<feature type="non-terminal residue" evidence="1">
    <location>
        <position position="56"/>
    </location>
</feature>
<evidence type="ECO:0000313" key="2">
    <source>
        <dbReference type="Proteomes" id="UP001178507"/>
    </source>
</evidence>